<name>A0A553II82_ACHLA</name>
<dbReference type="InterPro" id="IPR002347">
    <property type="entry name" value="SDR_fam"/>
</dbReference>
<protein>
    <submittedName>
        <fullName evidence="4">SDR family NAD(P)-dependent oxidoreductase</fullName>
    </submittedName>
</protein>
<evidence type="ECO:0000256" key="2">
    <source>
        <dbReference type="ARBA" id="ARBA00023002"/>
    </source>
</evidence>
<dbReference type="SUPFAM" id="SSF51735">
    <property type="entry name" value="NAD(P)-binding Rossmann-fold domains"/>
    <property type="match status" value="1"/>
</dbReference>
<dbReference type="Gene3D" id="3.40.50.720">
    <property type="entry name" value="NAD(P)-binding Rossmann-like Domain"/>
    <property type="match status" value="1"/>
</dbReference>
<dbReference type="PRINTS" id="PR00081">
    <property type="entry name" value="GDHRDH"/>
</dbReference>
<dbReference type="PANTHER" id="PTHR43976:SF16">
    <property type="entry name" value="SHORT-CHAIN DEHYDROGENASE_REDUCTASE FAMILY PROTEIN"/>
    <property type="match status" value="1"/>
</dbReference>
<dbReference type="InterPro" id="IPR036291">
    <property type="entry name" value="NAD(P)-bd_dom_sf"/>
</dbReference>
<dbReference type="RefSeq" id="WP_143215667.1">
    <property type="nucleotide sequence ID" value="NZ_VKID01000001.1"/>
</dbReference>
<dbReference type="NCBIfam" id="NF004826">
    <property type="entry name" value="PRK06182.1"/>
    <property type="match status" value="1"/>
</dbReference>
<dbReference type="EMBL" id="VKID01000001">
    <property type="protein sequence ID" value="TRX99899.1"/>
    <property type="molecule type" value="Genomic_DNA"/>
</dbReference>
<dbReference type="PRINTS" id="PR00080">
    <property type="entry name" value="SDRFAMILY"/>
</dbReference>
<dbReference type="InterPro" id="IPR051911">
    <property type="entry name" value="SDR_oxidoreductase"/>
</dbReference>
<dbReference type="AlphaFoldDB" id="A0A553II82"/>
<comment type="caution">
    <text evidence="4">The sequence shown here is derived from an EMBL/GenBank/DDBJ whole genome shotgun (WGS) entry which is preliminary data.</text>
</comment>
<accession>A0A553II82</accession>
<sequence length="273" mass="30438">MMKNGVVVITGASSGIGKSTAEYLSKKGFTVYALARRMDKLEDLIPLGIKPLFLDVTNETSIKVAIEEIYEAEGRIDVLFNNAGYGLYGLIEDVDLKDARDQFEVNLFGLANMIKHVLPIMRKQGSGKIINTSSIGGKVASLLGGWYHASKFALEGFSDSLRIELKQFGIQVVLIQPGLIKTEFMQRTYDYASKIDTTSPYQNTIAHVMKSAERDYLTGKVGSNPLVVAKVVYKAIRAKRPKTRYRMGTLSFIALTARKILPDKWLDYILLKR</sequence>
<dbReference type="Pfam" id="PF00106">
    <property type="entry name" value="adh_short"/>
    <property type="match status" value="1"/>
</dbReference>
<comment type="similarity">
    <text evidence="1 3">Belongs to the short-chain dehydrogenases/reductases (SDR) family.</text>
</comment>
<evidence type="ECO:0000313" key="4">
    <source>
        <dbReference type="EMBL" id="TRX99899.1"/>
    </source>
</evidence>
<dbReference type="PANTHER" id="PTHR43976">
    <property type="entry name" value="SHORT CHAIN DEHYDROGENASE"/>
    <property type="match status" value="1"/>
</dbReference>
<keyword evidence="2" id="KW-0560">Oxidoreductase</keyword>
<evidence type="ECO:0000256" key="1">
    <source>
        <dbReference type="ARBA" id="ARBA00006484"/>
    </source>
</evidence>
<dbReference type="CDD" id="cd05374">
    <property type="entry name" value="17beta-HSD-like_SDR_c"/>
    <property type="match status" value="1"/>
</dbReference>
<evidence type="ECO:0000313" key="5">
    <source>
        <dbReference type="Proteomes" id="UP000315938"/>
    </source>
</evidence>
<evidence type="ECO:0000256" key="3">
    <source>
        <dbReference type="RuleBase" id="RU000363"/>
    </source>
</evidence>
<reference evidence="4 5" key="1">
    <citation type="submission" date="2019-07" db="EMBL/GenBank/DDBJ databases">
        <title>Genome sequence of Acholeplasma laidlawii strain with increased resistance to erythromycin.</title>
        <authorList>
            <person name="Medvedeva E.S."/>
            <person name="Baranova N.B."/>
            <person name="Siniagina M.N."/>
            <person name="Mouzykantov A."/>
            <person name="Chernova O.A."/>
            <person name="Chernov V.M."/>
        </authorList>
    </citation>
    <scope>NUCLEOTIDE SEQUENCE [LARGE SCALE GENOMIC DNA]</scope>
    <source>
        <strain evidence="4 5">PG8REry</strain>
    </source>
</reference>
<dbReference type="GO" id="GO:0016491">
    <property type="term" value="F:oxidoreductase activity"/>
    <property type="evidence" value="ECO:0007669"/>
    <property type="project" value="UniProtKB-KW"/>
</dbReference>
<gene>
    <name evidence="4" type="ORF">FNV44_02335</name>
</gene>
<dbReference type="Proteomes" id="UP000315938">
    <property type="component" value="Unassembled WGS sequence"/>
</dbReference>
<organism evidence="4 5">
    <name type="scientific">Acholeplasma laidlawii</name>
    <dbReference type="NCBI Taxonomy" id="2148"/>
    <lineage>
        <taxon>Bacteria</taxon>
        <taxon>Bacillati</taxon>
        <taxon>Mycoplasmatota</taxon>
        <taxon>Mollicutes</taxon>
        <taxon>Acholeplasmatales</taxon>
        <taxon>Acholeplasmataceae</taxon>
        <taxon>Acholeplasma</taxon>
    </lineage>
</organism>
<proteinExistence type="inferred from homology"/>